<evidence type="ECO:0000313" key="8">
    <source>
        <dbReference type="Proteomes" id="UP000799776"/>
    </source>
</evidence>
<sequence length="151" mass="16693">MIISRVVSLLLRFGEFVSGAASLSSPANFGHGGSPHGREIYTEIIAALAVVLSLVWMIPTFHQFLHYPADFIMSLAWFASFAALVNWVHRANCGGAFHWGGITHGGYCGQWKADEAFAFISACFWLASSILGAYVYHKRIREDRVGRRSNV</sequence>
<evidence type="ECO:0000256" key="2">
    <source>
        <dbReference type="ARBA" id="ARBA00022692"/>
    </source>
</evidence>
<dbReference type="Pfam" id="PF01284">
    <property type="entry name" value="MARVEL"/>
    <property type="match status" value="1"/>
</dbReference>
<evidence type="ECO:0000256" key="4">
    <source>
        <dbReference type="ARBA" id="ARBA00023136"/>
    </source>
</evidence>
<name>A0A9P4HRR6_9PEZI</name>
<protein>
    <submittedName>
        <fullName evidence="7">Integral membrane protein</fullName>
    </submittedName>
</protein>
<dbReference type="GO" id="GO:0016020">
    <property type="term" value="C:membrane"/>
    <property type="evidence" value="ECO:0007669"/>
    <property type="project" value="UniProtKB-SubCell"/>
</dbReference>
<keyword evidence="3 5" id="KW-1133">Transmembrane helix</keyword>
<evidence type="ECO:0000256" key="1">
    <source>
        <dbReference type="ARBA" id="ARBA00004141"/>
    </source>
</evidence>
<keyword evidence="8" id="KW-1185">Reference proteome</keyword>
<reference evidence="7" key="1">
    <citation type="journal article" date="2020" name="Stud. Mycol.">
        <title>101 Dothideomycetes genomes: a test case for predicting lifestyles and emergence of pathogens.</title>
        <authorList>
            <person name="Haridas S."/>
            <person name="Albert R."/>
            <person name="Binder M."/>
            <person name="Bloem J."/>
            <person name="Labutti K."/>
            <person name="Salamov A."/>
            <person name="Andreopoulos B."/>
            <person name="Baker S."/>
            <person name="Barry K."/>
            <person name="Bills G."/>
            <person name="Bluhm B."/>
            <person name="Cannon C."/>
            <person name="Castanera R."/>
            <person name="Culley D."/>
            <person name="Daum C."/>
            <person name="Ezra D."/>
            <person name="Gonzalez J."/>
            <person name="Henrissat B."/>
            <person name="Kuo A."/>
            <person name="Liang C."/>
            <person name="Lipzen A."/>
            <person name="Lutzoni F."/>
            <person name="Magnuson J."/>
            <person name="Mondo S."/>
            <person name="Nolan M."/>
            <person name="Ohm R."/>
            <person name="Pangilinan J."/>
            <person name="Park H.-J."/>
            <person name="Ramirez L."/>
            <person name="Alfaro M."/>
            <person name="Sun H."/>
            <person name="Tritt A."/>
            <person name="Yoshinaga Y."/>
            <person name="Zwiers L.-H."/>
            <person name="Turgeon B."/>
            <person name="Goodwin S."/>
            <person name="Spatafora J."/>
            <person name="Crous P."/>
            <person name="Grigoriev I."/>
        </authorList>
    </citation>
    <scope>NUCLEOTIDE SEQUENCE</scope>
    <source>
        <strain evidence="7">CBS 121410</strain>
    </source>
</reference>
<gene>
    <name evidence="7" type="ORF">K490DRAFT_67646</name>
</gene>
<comment type="subcellular location">
    <subcellularLocation>
        <location evidence="1">Membrane</location>
        <topology evidence="1">Multi-pass membrane protein</topology>
    </subcellularLocation>
</comment>
<dbReference type="OrthoDB" id="4074965at2759"/>
<evidence type="ECO:0000256" key="3">
    <source>
        <dbReference type="ARBA" id="ARBA00022989"/>
    </source>
</evidence>
<dbReference type="PANTHER" id="PTHR39608:SF1">
    <property type="entry name" value="INTEGRAL MEMBRANE PROTEIN (AFU_ORTHOLOGUE AFUA_5G08640)"/>
    <property type="match status" value="1"/>
</dbReference>
<dbReference type="EMBL" id="ML978730">
    <property type="protein sequence ID" value="KAF2085488.1"/>
    <property type="molecule type" value="Genomic_DNA"/>
</dbReference>
<keyword evidence="4 5" id="KW-0472">Membrane</keyword>
<dbReference type="Proteomes" id="UP000799776">
    <property type="component" value="Unassembled WGS sequence"/>
</dbReference>
<accession>A0A9P4HRR6</accession>
<dbReference type="InterPro" id="IPR008253">
    <property type="entry name" value="Marvel"/>
</dbReference>
<evidence type="ECO:0000313" key="7">
    <source>
        <dbReference type="EMBL" id="KAF2085488.1"/>
    </source>
</evidence>
<proteinExistence type="predicted"/>
<keyword evidence="2 5" id="KW-0812">Transmembrane</keyword>
<dbReference type="AlphaFoldDB" id="A0A9P4HRR6"/>
<feature type="domain" description="MARVEL" evidence="6">
    <location>
        <begin position="8"/>
        <end position="131"/>
    </location>
</feature>
<organism evidence="7 8">
    <name type="scientific">Saccharata proteae CBS 121410</name>
    <dbReference type="NCBI Taxonomy" id="1314787"/>
    <lineage>
        <taxon>Eukaryota</taxon>
        <taxon>Fungi</taxon>
        <taxon>Dikarya</taxon>
        <taxon>Ascomycota</taxon>
        <taxon>Pezizomycotina</taxon>
        <taxon>Dothideomycetes</taxon>
        <taxon>Dothideomycetes incertae sedis</taxon>
        <taxon>Botryosphaeriales</taxon>
        <taxon>Saccharataceae</taxon>
        <taxon>Saccharata</taxon>
    </lineage>
</organism>
<evidence type="ECO:0000256" key="5">
    <source>
        <dbReference type="SAM" id="Phobius"/>
    </source>
</evidence>
<feature type="transmembrane region" description="Helical" evidence="5">
    <location>
        <begin position="116"/>
        <end position="137"/>
    </location>
</feature>
<feature type="transmembrane region" description="Helical" evidence="5">
    <location>
        <begin position="40"/>
        <end position="59"/>
    </location>
</feature>
<evidence type="ECO:0000259" key="6">
    <source>
        <dbReference type="Pfam" id="PF01284"/>
    </source>
</evidence>
<dbReference type="PANTHER" id="PTHR39608">
    <property type="entry name" value="INTEGRAL MEMBRANE PROTEIN (AFU_ORTHOLOGUE AFUA_5G08640)"/>
    <property type="match status" value="1"/>
</dbReference>
<comment type="caution">
    <text evidence="7">The sequence shown here is derived from an EMBL/GenBank/DDBJ whole genome shotgun (WGS) entry which is preliminary data.</text>
</comment>